<dbReference type="Gene3D" id="1.10.357.10">
    <property type="entry name" value="Tetracycline Repressor, domain 2"/>
    <property type="match status" value="1"/>
</dbReference>
<dbReference type="PATRIC" id="fig|408015.6.peg.5312"/>
<evidence type="ECO:0000313" key="6">
    <source>
        <dbReference type="EMBL" id="AKG46631.1"/>
    </source>
</evidence>
<dbReference type="PANTHER" id="PTHR30055:SF234">
    <property type="entry name" value="HTH-TYPE TRANSCRIPTIONAL REGULATOR BETI"/>
    <property type="match status" value="1"/>
</dbReference>
<feature type="DNA-binding region" description="H-T-H motif" evidence="4">
    <location>
        <begin position="29"/>
        <end position="48"/>
    </location>
</feature>
<dbReference type="PROSITE" id="PS50977">
    <property type="entry name" value="HTH_TETR_2"/>
    <property type="match status" value="1"/>
</dbReference>
<dbReference type="InterPro" id="IPR001647">
    <property type="entry name" value="HTH_TetR"/>
</dbReference>
<evidence type="ECO:0000256" key="1">
    <source>
        <dbReference type="ARBA" id="ARBA00023015"/>
    </source>
</evidence>
<dbReference type="HOGENOM" id="CLU_083278_0_1_11"/>
<keyword evidence="7" id="KW-1185">Reference proteome</keyword>
<dbReference type="Pfam" id="PF00440">
    <property type="entry name" value="TetR_N"/>
    <property type="match status" value="1"/>
</dbReference>
<dbReference type="Proteomes" id="UP000034034">
    <property type="component" value="Chromosome"/>
</dbReference>
<dbReference type="STRING" id="408015.SXIM_52470"/>
<keyword evidence="3" id="KW-0804">Transcription</keyword>
<evidence type="ECO:0000256" key="2">
    <source>
        <dbReference type="ARBA" id="ARBA00023125"/>
    </source>
</evidence>
<dbReference type="GO" id="GO:0003700">
    <property type="term" value="F:DNA-binding transcription factor activity"/>
    <property type="evidence" value="ECO:0007669"/>
    <property type="project" value="TreeGrafter"/>
</dbReference>
<keyword evidence="2 4" id="KW-0238">DNA-binding</keyword>
<organism evidence="6 7">
    <name type="scientific">Streptomyces xiamenensis</name>
    <dbReference type="NCBI Taxonomy" id="408015"/>
    <lineage>
        <taxon>Bacteria</taxon>
        <taxon>Bacillati</taxon>
        <taxon>Actinomycetota</taxon>
        <taxon>Actinomycetes</taxon>
        <taxon>Kitasatosporales</taxon>
        <taxon>Streptomycetaceae</taxon>
        <taxon>Streptomyces</taxon>
    </lineage>
</organism>
<evidence type="ECO:0000259" key="5">
    <source>
        <dbReference type="PROSITE" id="PS50977"/>
    </source>
</evidence>
<dbReference type="AlphaFoldDB" id="A0A0F7CQL7"/>
<dbReference type="GO" id="GO:0000976">
    <property type="term" value="F:transcription cis-regulatory region binding"/>
    <property type="evidence" value="ECO:0007669"/>
    <property type="project" value="TreeGrafter"/>
</dbReference>
<dbReference type="PANTHER" id="PTHR30055">
    <property type="entry name" value="HTH-TYPE TRANSCRIPTIONAL REGULATOR RUTR"/>
    <property type="match status" value="1"/>
</dbReference>
<sequence>MARPASALRGQILESALRLFAADGFRGTSLQDIATDAGCSKASLLYHFTTKDAILTELLTPAADGVAALLARLEGLEGEPLVDEAVTGFVEITLRFRQEMRLLFADIERASDEPGLGVMDLFEGLLDAFTARSPDSRGRVAAWMAIGAVFVTSTGNDEVPHEVLRTELILGVRRLLDHTPS</sequence>
<dbReference type="EMBL" id="CP009922">
    <property type="protein sequence ID" value="AKG46631.1"/>
    <property type="molecule type" value="Genomic_DNA"/>
</dbReference>
<evidence type="ECO:0000256" key="4">
    <source>
        <dbReference type="PROSITE-ProRule" id="PRU00335"/>
    </source>
</evidence>
<dbReference type="InterPro" id="IPR050109">
    <property type="entry name" value="HTH-type_TetR-like_transc_reg"/>
</dbReference>
<reference evidence="6" key="1">
    <citation type="submission" date="2019-08" db="EMBL/GenBank/DDBJ databases">
        <title>Complete genome sequence of a mangrove-derived Streptomyces xiamenensis.</title>
        <authorList>
            <person name="Xu J."/>
        </authorList>
    </citation>
    <scope>NUCLEOTIDE SEQUENCE</scope>
    <source>
        <strain evidence="6">318</strain>
    </source>
</reference>
<protein>
    <submittedName>
        <fullName evidence="6">TetR family transcriptional regulator</fullName>
    </submittedName>
</protein>
<feature type="domain" description="HTH tetR-type" evidence="5">
    <location>
        <begin position="6"/>
        <end position="66"/>
    </location>
</feature>
<dbReference type="RefSeq" id="WP_030739107.1">
    <property type="nucleotide sequence ID" value="NZ_CP009922.3"/>
</dbReference>
<dbReference type="SUPFAM" id="SSF46689">
    <property type="entry name" value="Homeodomain-like"/>
    <property type="match status" value="1"/>
</dbReference>
<evidence type="ECO:0000256" key="3">
    <source>
        <dbReference type="ARBA" id="ARBA00023163"/>
    </source>
</evidence>
<name>A0A0F7CQL7_9ACTN</name>
<keyword evidence="1" id="KW-0805">Transcription regulation</keyword>
<gene>
    <name evidence="6" type="ORF">SXIM_52470</name>
</gene>
<dbReference type="InterPro" id="IPR009057">
    <property type="entry name" value="Homeodomain-like_sf"/>
</dbReference>
<dbReference type="PRINTS" id="PR00455">
    <property type="entry name" value="HTHTETR"/>
</dbReference>
<dbReference type="KEGG" id="sxi:SXIM_52470"/>
<evidence type="ECO:0000313" key="7">
    <source>
        <dbReference type="Proteomes" id="UP000034034"/>
    </source>
</evidence>
<proteinExistence type="predicted"/>
<accession>A0A0F7CQL7</accession>